<evidence type="ECO:0000256" key="3">
    <source>
        <dbReference type="ARBA" id="ARBA00022723"/>
    </source>
</evidence>
<proteinExistence type="inferred from homology"/>
<keyword evidence="8" id="KW-0963">Cytoplasm</keyword>
<keyword evidence="3 8" id="KW-0479">Metal-binding</keyword>
<evidence type="ECO:0000256" key="4">
    <source>
        <dbReference type="ARBA" id="ARBA00022832"/>
    </source>
</evidence>
<feature type="binding site" evidence="8">
    <location>
        <position position="8"/>
    </location>
    <ligand>
        <name>Mg(2+)</name>
        <dbReference type="ChEBI" id="CHEBI:18420"/>
    </ligand>
</feature>
<feature type="binding site" evidence="8">
    <location>
        <position position="58"/>
    </location>
    <ligand>
        <name>Mg(2+)</name>
        <dbReference type="ChEBI" id="CHEBI:18420"/>
    </ligand>
</feature>
<comment type="catalytic activity">
    <reaction evidence="8">
        <text>apo-[ACP] + CoA = holo-[ACP] + adenosine 3',5'-bisphosphate + H(+)</text>
        <dbReference type="Rhea" id="RHEA:12068"/>
        <dbReference type="Rhea" id="RHEA-COMP:9685"/>
        <dbReference type="Rhea" id="RHEA-COMP:9690"/>
        <dbReference type="ChEBI" id="CHEBI:15378"/>
        <dbReference type="ChEBI" id="CHEBI:29999"/>
        <dbReference type="ChEBI" id="CHEBI:57287"/>
        <dbReference type="ChEBI" id="CHEBI:58343"/>
        <dbReference type="ChEBI" id="CHEBI:64479"/>
        <dbReference type="EC" id="2.7.8.7"/>
    </reaction>
</comment>
<evidence type="ECO:0000256" key="1">
    <source>
        <dbReference type="ARBA" id="ARBA00022516"/>
    </source>
</evidence>
<gene>
    <name evidence="8 10" type="primary">acpS</name>
    <name evidence="10" type="ORF">OL233_09760</name>
</gene>
<dbReference type="NCBIfam" id="TIGR00516">
    <property type="entry name" value="acpS"/>
    <property type="match status" value="1"/>
</dbReference>
<organism evidence="10 11">
    <name type="scientific">Vagococcus proximus</name>
    <dbReference type="NCBI Taxonomy" id="2991417"/>
    <lineage>
        <taxon>Bacteria</taxon>
        <taxon>Bacillati</taxon>
        <taxon>Bacillota</taxon>
        <taxon>Bacilli</taxon>
        <taxon>Lactobacillales</taxon>
        <taxon>Enterococcaceae</taxon>
        <taxon>Vagococcus</taxon>
    </lineage>
</organism>
<evidence type="ECO:0000256" key="5">
    <source>
        <dbReference type="ARBA" id="ARBA00022842"/>
    </source>
</evidence>
<dbReference type="InterPro" id="IPR037143">
    <property type="entry name" value="4-PPantetheinyl_Trfase_dom_sf"/>
</dbReference>
<keyword evidence="7 8" id="KW-0275">Fatty acid biosynthesis</keyword>
<protein>
    <recommendedName>
        <fullName evidence="8">Holo-[acyl-carrier-protein] synthase</fullName>
        <shortName evidence="8">Holo-ACP synthase</shortName>
        <ecNumber evidence="8">2.7.8.7</ecNumber>
    </recommendedName>
    <alternativeName>
        <fullName evidence="8">4'-phosphopantetheinyl transferase AcpS</fullName>
    </alternativeName>
</protein>
<dbReference type="SUPFAM" id="SSF56214">
    <property type="entry name" value="4'-phosphopantetheinyl transferase"/>
    <property type="match status" value="1"/>
</dbReference>
<dbReference type="GO" id="GO:0008897">
    <property type="term" value="F:holo-[acyl-carrier-protein] synthase activity"/>
    <property type="evidence" value="ECO:0007669"/>
    <property type="project" value="UniProtKB-EC"/>
</dbReference>
<comment type="function">
    <text evidence="8">Transfers the 4'-phosphopantetheine moiety from coenzyme A to a Ser of acyl-carrier-protein.</text>
</comment>
<dbReference type="EMBL" id="JAPDSH010000008">
    <property type="protein sequence ID" value="MDF0480568.1"/>
    <property type="molecule type" value="Genomic_DNA"/>
</dbReference>
<keyword evidence="4 8" id="KW-0276">Fatty acid metabolism</keyword>
<accession>A0ABT5X3L6</accession>
<dbReference type="InterPro" id="IPR008278">
    <property type="entry name" value="4-PPantetheinyl_Trfase_dom"/>
</dbReference>
<dbReference type="Gene3D" id="3.90.470.20">
    <property type="entry name" value="4'-phosphopantetheinyl transferase domain"/>
    <property type="match status" value="1"/>
</dbReference>
<evidence type="ECO:0000256" key="6">
    <source>
        <dbReference type="ARBA" id="ARBA00023098"/>
    </source>
</evidence>
<keyword evidence="1 8" id="KW-0444">Lipid biosynthesis</keyword>
<dbReference type="InterPro" id="IPR002582">
    <property type="entry name" value="ACPS"/>
</dbReference>
<evidence type="ECO:0000259" key="9">
    <source>
        <dbReference type="Pfam" id="PF01648"/>
    </source>
</evidence>
<keyword evidence="6 8" id="KW-0443">Lipid metabolism</keyword>
<keyword evidence="2 8" id="KW-0808">Transferase</keyword>
<evidence type="ECO:0000256" key="8">
    <source>
        <dbReference type="HAMAP-Rule" id="MF_00101"/>
    </source>
</evidence>
<dbReference type="HAMAP" id="MF_00101">
    <property type="entry name" value="AcpS"/>
    <property type="match status" value="1"/>
</dbReference>
<evidence type="ECO:0000313" key="10">
    <source>
        <dbReference type="EMBL" id="MDF0480568.1"/>
    </source>
</evidence>
<evidence type="ECO:0000256" key="2">
    <source>
        <dbReference type="ARBA" id="ARBA00022679"/>
    </source>
</evidence>
<dbReference type="Pfam" id="PF01648">
    <property type="entry name" value="ACPS"/>
    <property type="match status" value="1"/>
</dbReference>
<dbReference type="InterPro" id="IPR004568">
    <property type="entry name" value="Ppantetheine-prot_Trfase_dom"/>
</dbReference>
<name>A0ABT5X3L6_9ENTE</name>
<reference evidence="10" key="1">
    <citation type="submission" date="2022-10" db="EMBL/GenBank/DDBJ databases">
        <title>Vagococcus sp. isolated from poultry meat.</title>
        <authorList>
            <person name="Johansson P."/>
            <person name="Bjorkroth J."/>
        </authorList>
    </citation>
    <scope>NUCLEOTIDE SEQUENCE</scope>
    <source>
        <strain evidence="10">PNs007</strain>
    </source>
</reference>
<evidence type="ECO:0000256" key="7">
    <source>
        <dbReference type="ARBA" id="ARBA00023160"/>
    </source>
</evidence>
<dbReference type="EC" id="2.7.8.7" evidence="8"/>
<sequence>MIRGIGLDVVEMDRMKMIVSEKPLFISRVLTKNEFEVFESLGDKRKVEFMAGRFACKEAFSKAYGTGIGEVGFHDIEILSLESGQPVVTKSPFNGKCWVSISHTADVAVAQIILEEN</sequence>
<dbReference type="Proteomes" id="UP001147148">
    <property type="component" value="Unassembled WGS sequence"/>
</dbReference>
<comment type="caution">
    <text evidence="10">The sequence shown here is derived from an EMBL/GenBank/DDBJ whole genome shotgun (WGS) entry which is preliminary data.</text>
</comment>
<evidence type="ECO:0000313" key="11">
    <source>
        <dbReference type="Proteomes" id="UP001147148"/>
    </source>
</evidence>
<dbReference type="NCBIfam" id="TIGR00556">
    <property type="entry name" value="pantethn_trn"/>
    <property type="match status" value="1"/>
</dbReference>
<comment type="cofactor">
    <cofactor evidence="8">
        <name>Mg(2+)</name>
        <dbReference type="ChEBI" id="CHEBI:18420"/>
    </cofactor>
</comment>
<keyword evidence="11" id="KW-1185">Reference proteome</keyword>
<comment type="subcellular location">
    <subcellularLocation>
        <location evidence="8">Cytoplasm</location>
    </subcellularLocation>
</comment>
<keyword evidence="5 8" id="KW-0460">Magnesium</keyword>
<comment type="similarity">
    <text evidence="8">Belongs to the P-Pant transferase superfamily. AcpS family.</text>
</comment>
<feature type="domain" description="4'-phosphopantetheinyl transferase" evidence="9">
    <location>
        <begin position="4"/>
        <end position="110"/>
    </location>
</feature>
<dbReference type="RefSeq" id="WP_275472125.1">
    <property type="nucleotide sequence ID" value="NZ_JAPDSH010000008.1"/>
</dbReference>